<feature type="non-terminal residue" evidence="1">
    <location>
        <position position="1"/>
    </location>
</feature>
<name>A0A3F3HI75_9LACO</name>
<dbReference type="EMBL" id="DF968166">
    <property type="protein sequence ID" value="GAP05159.1"/>
    <property type="molecule type" value="Genomic_DNA"/>
</dbReference>
<protein>
    <submittedName>
        <fullName evidence="1">Uncharacterized protein</fullName>
    </submittedName>
</protein>
<evidence type="ECO:0000313" key="1">
    <source>
        <dbReference type="EMBL" id="GAP05159.1"/>
    </source>
</evidence>
<accession>A0A3F3HI75</accession>
<dbReference type="AlphaFoldDB" id="A0A3F3HI75"/>
<sequence>ECSLNDVSDLTKAMALSYTLAKPLSILYFEIYLRALSAQNNLLPLAGVRAKVNYSLLAF</sequence>
<organism evidence="1">
    <name type="scientific">Fructobacillus tropaeoli</name>
    <dbReference type="NCBI Taxonomy" id="709323"/>
    <lineage>
        <taxon>Bacteria</taxon>
        <taxon>Bacillati</taxon>
        <taxon>Bacillota</taxon>
        <taxon>Bacilli</taxon>
        <taxon>Lactobacillales</taxon>
        <taxon>Lactobacillaceae</taxon>
        <taxon>Fructobacillus</taxon>
    </lineage>
</organism>
<reference evidence="1" key="1">
    <citation type="journal article" date="2015" name="BMC Genomics">
        <title>Comparative genomics of Fructobacillus spp. and Leuconostoc spp. reveals niche-specific evolution of Fructobacillus spp.</title>
        <authorList>
            <person name="Endo A."/>
            <person name="Tanizawa Y."/>
            <person name="Tanaka N."/>
            <person name="Maeno S."/>
            <person name="Kumar H."/>
            <person name="Shiwa Y."/>
            <person name="Okada S."/>
            <person name="Yoshikawa H."/>
            <person name="Dicks L."/>
            <person name="Nakagawa J."/>
            <person name="Arita M."/>
        </authorList>
    </citation>
    <scope>NUCLEOTIDE SEQUENCE [LARGE SCALE GENOMIC DNA]</scope>
    <source>
        <strain evidence="1">F214-1</strain>
    </source>
</reference>
<gene>
    <name evidence="1" type="ORF">FTRO_0890010</name>
</gene>
<proteinExistence type="predicted"/>
<dbReference type="Proteomes" id="UP000064514">
    <property type="component" value="Unassembled WGS sequence"/>
</dbReference>
<dbReference type="RefSeq" id="WP_207657375.1">
    <property type="nucleotide sequence ID" value="NZ_DF968166.1"/>
</dbReference>